<keyword evidence="2" id="KW-1185">Reference proteome</keyword>
<gene>
    <name evidence="1" type="ORF">VTJ49DRAFT_7289</name>
</gene>
<comment type="caution">
    <text evidence="1">The sequence shown here is derived from an EMBL/GenBank/DDBJ whole genome shotgun (WGS) entry which is preliminary data.</text>
</comment>
<dbReference type="EMBL" id="JAZGSY010000082">
    <property type="protein sequence ID" value="KAL1841221.1"/>
    <property type="molecule type" value="Genomic_DNA"/>
</dbReference>
<reference evidence="1 2" key="1">
    <citation type="journal article" date="2024" name="Commun. Biol.">
        <title>Comparative genomic analysis of thermophilic fungi reveals convergent evolutionary adaptations and gene losses.</title>
        <authorList>
            <person name="Steindorff A.S."/>
            <person name="Aguilar-Pontes M.V."/>
            <person name="Robinson A.J."/>
            <person name="Andreopoulos B."/>
            <person name="LaButti K."/>
            <person name="Kuo A."/>
            <person name="Mondo S."/>
            <person name="Riley R."/>
            <person name="Otillar R."/>
            <person name="Haridas S."/>
            <person name="Lipzen A."/>
            <person name="Grimwood J."/>
            <person name="Schmutz J."/>
            <person name="Clum A."/>
            <person name="Reid I.D."/>
            <person name="Moisan M.C."/>
            <person name="Butler G."/>
            <person name="Nguyen T.T.M."/>
            <person name="Dewar K."/>
            <person name="Conant G."/>
            <person name="Drula E."/>
            <person name="Henrissat B."/>
            <person name="Hansel C."/>
            <person name="Singer S."/>
            <person name="Hutchinson M.I."/>
            <person name="de Vries R.P."/>
            <person name="Natvig D.O."/>
            <person name="Powell A.J."/>
            <person name="Tsang A."/>
            <person name="Grigoriev I.V."/>
        </authorList>
    </citation>
    <scope>NUCLEOTIDE SEQUENCE [LARGE SCALE GENOMIC DNA]</scope>
    <source>
        <strain evidence="1 2">CBS 620.91</strain>
    </source>
</reference>
<dbReference type="Proteomes" id="UP001583172">
    <property type="component" value="Unassembled WGS sequence"/>
</dbReference>
<evidence type="ECO:0000313" key="2">
    <source>
        <dbReference type="Proteomes" id="UP001583172"/>
    </source>
</evidence>
<name>A0ABR3VHI6_HUMIN</name>
<organism evidence="1 2">
    <name type="scientific">Humicola insolens</name>
    <name type="common">Soft-rot fungus</name>
    <dbReference type="NCBI Taxonomy" id="85995"/>
    <lineage>
        <taxon>Eukaryota</taxon>
        <taxon>Fungi</taxon>
        <taxon>Dikarya</taxon>
        <taxon>Ascomycota</taxon>
        <taxon>Pezizomycotina</taxon>
        <taxon>Sordariomycetes</taxon>
        <taxon>Sordariomycetidae</taxon>
        <taxon>Sordariales</taxon>
        <taxon>Chaetomiaceae</taxon>
        <taxon>Mycothermus</taxon>
    </lineage>
</organism>
<protein>
    <submittedName>
        <fullName evidence="1">Uncharacterized protein</fullName>
    </submittedName>
</protein>
<evidence type="ECO:0000313" key="1">
    <source>
        <dbReference type="EMBL" id="KAL1841221.1"/>
    </source>
</evidence>
<accession>A0ABR3VHI6</accession>
<proteinExistence type="predicted"/>
<sequence>MWVHFAGNLARSVPSRAHFSGFLIGLPRNVPGPEPTSVELLEPLNIIYPFRTLNEFDLASLFQEDPETGNRIAEDLHPATLGRGQVVEVDIRIDPHELGDLPREPVVQQDSENYDEACLKAAHDIKAHLDKAQMAIQEATKKHIAEAHRAQWVIRAAFSSADHDESTNSAATPVANLANKLQDIAATLATLEQIEDAQGFANAQLPEKLSQWVITAAVNATIPDISAEQPTRDLFQMIKDISEKLSTLQADIQAAENLSRTQSMSAAINAQRN</sequence>